<evidence type="ECO:0000313" key="2">
    <source>
        <dbReference type="EMBL" id="MDQ0377924.1"/>
    </source>
</evidence>
<evidence type="ECO:0000256" key="1">
    <source>
        <dbReference type="SAM" id="Phobius"/>
    </source>
</evidence>
<gene>
    <name evidence="2" type="ORF">FB470_001918</name>
</gene>
<dbReference type="EMBL" id="JAUSUT010000001">
    <property type="protein sequence ID" value="MDQ0377924.1"/>
    <property type="molecule type" value="Genomic_DNA"/>
</dbReference>
<keyword evidence="1" id="KW-0472">Membrane</keyword>
<protein>
    <submittedName>
        <fullName evidence="2">Uncharacterized protein</fullName>
    </submittedName>
</protein>
<feature type="transmembrane region" description="Helical" evidence="1">
    <location>
        <begin position="12"/>
        <end position="32"/>
    </location>
</feature>
<accession>A0ABU0ERL2</accession>
<comment type="caution">
    <text evidence="2">The sequence shown here is derived from an EMBL/GenBank/DDBJ whole genome shotgun (WGS) entry which is preliminary data.</text>
</comment>
<organism evidence="2 3">
    <name type="scientific">Amycolatopsis thermophila</name>
    <dbReference type="NCBI Taxonomy" id="206084"/>
    <lineage>
        <taxon>Bacteria</taxon>
        <taxon>Bacillati</taxon>
        <taxon>Actinomycetota</taxon>
        <taxon>Actinomycetes</taxon>
        <taxon>Pseudonocardiales</taxon>
        <taxon>Pseudonocardiaceae</taxon>
        <taxon>Amycolatopsis</taxon>
    </lineage>
</organism>
<proteinExistence type="predicted"/>
<name>A0ABU0ERL2_9PSEU</name>
<dbReference type="Proteomes" id="UP001229651">
    <property type="component" value="Unassembled WGS sequence"/>
</dbReference>
<reference evidence="2 3" key="1">
    <citation type="submission" date="2023-07" db="EMBL/GenBank/DDBJ databases">
        <title>Sequencing the genomes of 1000 actinobacteria strains.</title>
        <authorList>
            <person name="Klenk H.-P."/>
        </authorList>
    </citation>
    <scope>NUCLEOTIDE SEQUENCE [LARGE SCALE GENOMIC DNA]</scope>
    <source>
        <strain evidence="2 3">DSM 45805</strain>
    </source>
</reference>
<keyword evidence="1" id="KW-0812">Transmembrane</keyword>
<evidence type="ECO:0000313" key="3">
    <source>
        <dbReference type="Proteomes" id="UP001229651"/>
    </source>
</evidence>
<sequence length="34" mass="3624">MSADIAALMPLPLRLAGLVVLLAVLGLSIRWGHR</sequence>
<keyword evidence="1" id="KW-1133">Transmembrane helix</keyword>
<keyword evidence="3" id="KW-1185">Reference proteome</keyword>